<evidence type="ECO:0008006" key="3">
    <source>
        <dbReference type="Google" id="ProtNLM"/>
    </source>
</evidence>
<sequence>MSNNSFKPKPLRGSAKLKVLGAMQTIPAIDPKDVQALWACLEALLPTSWASAQIHGKLADDHGTADFSYMDRSGDAKALDPGFDIYDDAMQILVRMRLAATDAGHPWSQFFFKVSPGGQFHFKYGYGPIDIL</sequence>
<evidence type="ECO:0000313" key="2">
    <source>
        <dbReference type="Proteomes" id="UP000515838"/>
    </source>
</evidence>
<protein>
    <recommendedName>
        <fullName evidence="3">DUF600 family protein</fullName>
    </recommendedName>
</protein>
<organism evidence="1 2">
    <name type="scientific">Pseudoxanthomonas mexicana</name>
    <dbReference type="NCBI Taxonomy" id="128785"/>
    <lineage>
        <taxon>Bacteria</taxon>
        <taxon>Pseudomonadati</taxon>
        <taxon>Pseudomonadota</taxon>
        <taxon>Gammaproteobacteria</taxon>
        <taxon>Lysobacterales</taxon>
        <taxon>Lysobacteraceae</taxon>
        <taxon>Pseudoxanthomonas</taxon>
    </lineage>
</organism>
<dbReference type="AlphaFoldDB" id="A0A7G9TD66"/>
<dbReference type="Proteomes" id="UP000515838">
    <property type="component" value="Chromosome"/>
</dbReference>
<proteinExistence type="predicted"/>
<dbReference type="SUPFAM" id="SSF160424">
    <property type="entry name" value="BH3703-like"/>
    <property type="match status" value="1"/>
</dbReference>
<dbReference type="EMBL" id="CP060731">
    <property type="protein sequence ID" value="QNN78041.1"/>
    <property type="molecule type" value="Genomic_DNA"/>
</dbReference>
<gene>
    <name evidence="1" type="ORF">IAE60_00925</name>
</gene>
<name>A0A7G9TD66_PSEMX</name>
<evidence type="ECO:0000313" key="1">
    <source>
        <dbReference type="EMBL" id="QNN78041.1"/>
    </source>
</evidence>
<dbReference type="RefSeq" id="WP_187573511.1">
    <property type="nucleotide sequence ID" value="NZ_CP060731.1"/>
</dbReference>
<accession>A0A7G9TD66</accession>
<reference evidence="1 2" key="1">
    <citation type="submission" date="2020-08" db="EMBL/GenBank/DDBJ databases">
        <title>Streptomycin Non-resistant strain, P. mexicana.</title>
        <authorList>
            <person name="Ganesh-Kumar S."/>
            <person name="Zhe T."/>
            <person name="Yu Z."/>
            <person name="Min Y."/>
        </authorList>
    </citation>
    <scope>NUCLEOTIDE SEQUENCE [LARGE SCALE GENOMIC DNA]</scope>
    <source>
        <strain evidence="1 2">GTZY2</strain>
    </source>
</reference>
<dbReference type="GeneID" id="81469506"/>
<dbReference type="InterPro" id="IPR036170">
    <property type="entry name" value="YezG-like_sf"/>
</dbReference>